<dbReference type="RefSeq" id="WP_244504408.1">
    <property type="nucleotide sequence ID" value="NZ_FOXD01000039.1"/>
</dbReference>
<feature type="domain" description="Alcohol dehydrogenase-like N-terminal" evidence="3">
    <location>
        <begin position="30"/>
        <end position="89"/>
    </location>
</feature>
<dbReference type="Gene3D" id="3.90.180.10">
    <property type="entry name" value="Medium-chain alcohol dehydrogenases, catalytic domain"/>
    <property type="match status" value="1"/>
</dbReference>
<evidence type="ECO:0000256" key="1">
    <source>
        <dbReference type="ARBA" id="ARBA00022857"/>
    </source>
</evidence>
<dbReference type="EMBL" id="FOXD01000039">
    <property type="protein sequence ID" value="SFQ41462.1"/>
    <property type="molecule type" value="Genomic_DNA"/>
</dbReference>
<organism evidence="4 5">
    <name type="scientific">Salibacterium halotolerans</name>
    <dbReference type="NCBI Taxonomy" id="1884432"/>
    <lineage>
        <taxon>Bacteria</taxon>
        <taxon>Bacillati</taxon>
        <taxon>Bacillota</taxon>
        <taxon>Bacilli</taxon>
        <taxon>Bacillales</taxon>
        <taxon>Bacillaceae</taxon>
    </lineage>
</organism>
<keyword evidence="1" id="KW-0521">NADP</keyword>
<proteinExistence type="predicted"/>
<dbReference type="Pfam" id="PF08240">
    <property type="entry name" value="ADH_N"/>
    <property type="match status" value="1"/>
</dbReference>
<dbReference type="PANTHER" id="PTHR43981">
    <property type="entry name" value="ENOYL-[ACYL-CARRIER-PROTEIN] REDUCTASE, MITOCHONDRIAL"/>
    <property type="match status" value="1"/>
</dbReference>
<dbReference type="InterPro" id="IPR013154">
    <property type="entry name" value="ADH-like_N"/>
</dbReference>
<keyword evidence="5" id="KW-1185">Reference proteome</keyword>
<evidence type="ECO:0000259" key="3">
    <source>
        <dbReference type="Pfam" id="PF08240"/>
    </source>
</evidence>
<dbReference type="GO" id="GO:0016491">
    <property type="term" value="F:oxidoreductase activity"/>
    <property type="evidence" value="ECO:0007669"/>
    <property type="project" value="UniProtKB-KW"/>
</dbReference>
<dbReference type="SUPFAM" id="SSF50129">
    <property type="entry name" value="GroES-like"/>
    <property type="match status" value="1"/>
</dbReference>
<gene>
    <name evidence="4" type="ORF">SAMN05518683_13915</name>
</gene>
<evidence type="ECO:0000313" key="4">
    <source>
        <dbReference type="EMBL" id="SFQ41462.1"/>
    </source>
</evidence>
<dbReference type="STRING" id="1884432.SAMN05518683_13915"/>
<reference evidence="5" key="1">
    <citation type="submission" date="2016-10" db="EMBL/GenBank/DDBJ databases">
        <authorList>
            <person name="Varghese N."/>
            <person name="Submissions S."/>
        </authorList>
    </citation>
    <scope>NUCLEOTIDE SEQUENCE [LARGE SCALE GENOMIC DNA]</scope>
    <source>
        <strain evidence="5">S7</strain>
    </source>
</reference>
<dbReference type="AlphaFoldDB" id="A0A1I5YB64"/>
<evidence type="ECO:0000313" key="5">
    <source>
        <dbReference type="Proteomes" id="UP000198892"/>
    </source>
</evidence>
<protein>
    <submittedName>
        <fullName evidence="4">Alcohol dehydrogenase GroES-like domain-containing protein</fullName>
    </submittedName>
</protein>
<keyword evidence="2" id="KW-0560">Oxidoreductase</keyword>
<dbReference type="InterPro" id="IPR011032">
    <property type="entry name" value="GroES-like_sf"/>
</dbReference>
<dbReference type="PANTHER" id="PTHR43981:SF2">
    <property type="entry name" value="ENOYL-[ACYL-CARRIER-PROTEIN] REDUCTASE, MITOCHONDRIAL"/>
    <property type="match status" value="1"/>
</dbReference>
<dbReference type="InterPro" id="IPR051034">
    <property type="entry name" value="Mito_Enoyl-ACP_Reductase"/>
</dbReference>
<evidence type="ECO:0000256" key="2">
    <source>
        <dbReference type="ARBA" id="ARBA00023002"/>
    </source>
</evidence>
<name>A0A1I5YB64_9BACI</name>
<accession>A0A1I5YB64</accession>
<dbReference type="Proteomes" id="UP000198892">
    <property type="component" value="Unassembled WGS sequence"/>
</dbReference>
<sequence length="100" mass="10914">MENTSLKYKAFGDPLNELNLCQDAVHPLDPNEVLVEMISSPINPSDLIPIRGAYSHRISLPCIGGYEGVGRIVKVGNQVSPSLINQRVLPLRGKVHGKNL</sequence>
<dbReference type="GO" id="GO:0006631">
    <property type="term" value="P:fatty acid metabolic process"/>
    <property type="evidence" value="ECO:0007669"/>
    <property type="project" value="TreeGrafter"/>
</dbReference>